<accession>A0A9W8RDL2</accession>
<dbReference type="PANTHER" id="PTHR16184:SF6">
    <property type="entry name" value="ELONGATOR COMPLEX PROTEIN 6"/>
    <property type="match status" value="1"/>
</dbReference>
<evidence type="ECO:0000313" key="4">
    <source>
        <dbReference type="Proteomes" id="UP001152087"/>
    </source>
</evidence>
<protein>
    <recommendedName>
        <fullName evidence="5">Elongator complex protein 6</fullName>
    </recommendedName>
</protein>
<dbReference type="AlphaFoldDB" id="A0A9W8RDL2"/>
<dbReference type="GO" id="GO:0033588">
    <property type="term" value="C:elongator holoenzyme complex"/>
    <property type="evidence" value="ECO:0007669"/>
    <property type="project" value="InterPro"/>
</dbReference>
<evidence type="ECO:0000313" key="3">
    <source>
        <dbReference type="EMBL" id="KAJ4194320.1"/>
    </source>
</evidence>
<sequence>MAHPTNLTPALAQYRHIKISNIKITILSEKMASSSRIPHLLESYLALPPESSLILLTSVLGASSNWLTLRHVYSYLKGSADGDEGTRDTGVVLVSFMRDGAFWREGATKMGLDLDALSRTGRFTFVDGLTGLYSSAQPAVRPSVPGVRKERVIRSTNLADVKKEVEGAIADLRTSRKVLIIDQLDALLAITDESTTGLTLQNLVLSLRSLVHSTLLALSADTPLIAAQATTLEREHASLALSAAHAADAVLALRMLDTGTARDVSGVVRITGPGVEGMGGAAEFLYHVAADGGVKVFERGT</sequence>
<dbReference type="Pfam" id="PF09807">
    <property type="entry name" value="ELP6"/>
    <property type="match status" value="1"/>
</dbReference>
<keyword evidence="4" id="KW-1185">Reference proteome</keyword>
<evidence type="ECO:0000256" key="1">
    <source>
        <dbReference type="ARBA" id="ARBA00005043"/>
    </source>
</evidence>
<comment type="caution">
    <text evidence="3">The sequence shown here is derived from an EMBL/GenBank/DDBJ whole genome shotgun (WGS) entry which is preliminary data.</text>
</comment>
<gene>
    <name evidence="3" type="ORF">NW755_003079</name>
</gene>
<dbReference type="PANTHER" id="PTHR16184">
    <property type="entry name" value="ELONGATOR COMPLEX PROTEIN 6"/>
    <property type="match status" value="1"/>
</dbReference>
<evidence type="ECO:0000256" key="2">
    <source>
        <dbReference type="ARBA" id="ARBA00008837"/>
    </source>
</evidence>
<dbReference type="InterPro" id="IPR018627">
    <property type="entry name" value="ELP6"/>
</dbReference>
<comment type="similarity">
    <text evidence="2">Belongs to the ELP6 family.</text>
</comment>
<proteinExistence type="inferred from homology"/>
<organism evidence="3 4">
    <name type="scientific">Fusarium falciforme</name>
    <dbReference type="NCBI Taxonomy" id="195108"/>
    <lineage>
        <taxon>Eukaryota</taxon>
        <taxon>Fungi</taxon>
        <taxon>Dikarya</taxon>
        <taxon>Ascomycota</taxon>
        <taxon>Pezizomycotina</taxon>
        <taxon>Sordariomycetes</taxon>
        <taxon>Hypocreomycetidae</taxon>
        <taxon>Hypocreales</taxon>
        <taxon>Nectriaceae</taxon>
        <taxon>Fusarium</taxon>
        <taxon>Fusarium solani species complex</taxon>
    </lineage>
</organism>
<dbReference type="InterPro" id="IPR027417">
    <property type="entry name" value="P-loop_NTPase"/>
</dbReference>
<dbReference type="Gene3D" id="3.40.50.300">
    <property type="entry name" value="P-loop containing nucleotide triphosphate hydrolases"/>
    <property type="match status" value="1"/>
</dbReference>
<name>A0A9W8RDL2_9HYPO</name>
<dbReference type="CDD" id="cd19495">
    <property type="entry name" value="Elp6"/>
    <property type="match status" value="1"/>
</dbReference>
<dbReference type="GO" id="GO:0002098">
    <property type="term" value="P:tRNA wobble uridine modification"/>
    <property type="evidence" value="ECO:0007669"/>
    <property type="project" value="InterPro"/>
</dbReference>
<dbReference type="Proteomes" id="UP001152087">
    <property type="component" value="Unassembled WGS sequence"/>
</dbReference>
<dbReference type="EMBL" id="JAOQAV010000005">
    <property type="protein sequence ID" value="KAJ4194320.1"/>
    <property type="molecule type" value="Genomic_DNA"/>
</dbReference>
<comment type="pathway">
    <text evidence="1">tRNA modification; 5-methoxycarbonylmethyl-2-thiouridine-tRNA biosynthesis.</text>
</comment>
<reference evidence="3" key="1">
    <citation type="submission" date="2022-09" db="EMBL/GenBank/DDBJ databases">
        <title>Fusarium specimens isolated from Avocado Roots.</title>
        <authorList>
            <person name="Stajich J."/>
            <person name="Roper C."/>
            <person name="Heimlech-Rivalta G."/>
        </authorList>
    </citation>
    <scope>NUCLEOTIDE SEQUENCE</scope>
    <source>
        <strain evidence="3">A02</strain>
    </source>
</reference>
<evidence type="ECO:0008006" key="5">
    <source>
        <dbReference type="Google" id="ProtNLM"/>
    </source>
</evidence>